<evidence type="ECO:0000313" key="2">
    <source>
        <dbReference type="Proteomes" id="UP001164539"/>
    </source>
</evidence>
<name>A0ACC1YBR9_MELAZ</name>
<gene>
    <name evidence="1" type="ORF">OWV82_008901</name>
</gene>
<keyword evidence="2" id="KW-1185">Reference proteome</keyword>
<dbReference type="Proteomes" id="UP001164539">
    <property type="component" value="Chromosome 4"/>
</dbReference>
<sequence>MYSAPWRREVATDSSSGWCPKSCRLRWVNYLRPNIRRGRTGNDIKNFWNCHLSKKLINNADQEHKVEVLKPQRRYRAANLQSHQESSSSTPPILQGVVVDEQEIRTLQREESKENIPGHVSELGPVVSDLPIDFNLEQVRVTDEDSSKWDFIFDDLIFDIEIL</sequence>
<evidence type="ECO:0000313" key="1">
    <source>
        <dbReference type="EMBL" id="KAJ4721181.1"/>
    </source>
</evidence>
<dbReference type="EMBL" id="CM051397">
    <property type="protein sequence ID" value="KAJ4721181.1"/>
    <property type="molecule type" value="Genomic_DNA"/>
</dbReference>
<accession>A0ACC1YBR9</accession>
<proteinExistence type="predicted"/>
<comment type="caution">
    <text evidence="1">The sequence shown here is derived from an EMBL/GenBank/DDBJ whole genome shotgun (WGS) entry which is preliminary data.</text>
</comment>
<organism evidence="1 2">
    <name type="scientific">Melia azedarach</name>
    <name type="common">Chinaberry tree</name>
    <dbReference type="NCBI Taxonomy" id="155640"/>
    <lineage>
        <taxon>Eukaryota</taxon>
        <taxon>Viridiplantae</taxon>
        <taxon>Streptophyta</taxon>
        <taxon>Embryophyta</taxon>
        <taxon>Tracheophyta</taxon>
        <taxon>Spermatophyta</taxon>
        <taxon>Magnoliopsida</taxon>
        <taxon>eudicotyledons</taxon>
        <taxon>Gunneridae</taxon>
        <taxon>Pentapetalae</taxon>
        <taxon>rosids</taxon>
        <taxon>malvids</taxon>
        <taxon>Sapindales</taxon>
        <taxon>Meliaceae</taxon>
        <taxon>Melia</taxon>
    </lineage>
</organism>
<reference evidence="1 2" key="1">
    <citation type="journal article" date="2023" name="Science">
        <title>Complex scaffold remodeling in plant triterpene biosynthesis.</title>
        <authorList>
            <person name="De La Pena R."/>
            <person name="Hodgson H."/>
            <person name="Liu J.C."/>
            <person name="Stephenson M.J."/>
            <person name="Martin A.C."/>
            <person name="Owen C."/>
            <person name="Harkess A."/>
            <person name="Leebens-Mack J."/>
            <person name="Jimenez L.E."/>
            <person name="Osbourn A."/>
            <person name="Sattely E.S."/>
        </authorList>
    </citation>
    <scope>NUCLEOTIDE SEQUENCE [LARGE SCALE GENOMIC DNA]</scope>
    <source>
        <strain evidence="2">cv. JPN11</strain>
        <tissue evidence="1">Leaf</tissue>
    </source>
</reference>
<protein>
    <submittedName>
        <fullName evidence="1">Myb transcription factor</fullName>
    </submittedName>
</protein>